<dbReference type="PROSITE" id="PS50089">
    <property type="entry name" value="ZF_RING_2"/>
    <property type="match status" value="1"/>
</dbReference>
<keyword evidence="1" id="KW-0479">Metal-binding</keyword>
<dbReference type="InterPro" id="IPR011042">
    <property type="entry name" value="6-blade_b-propeller_TolB-like"/>
</dbReference>
<dbReference type="SUPFAM" id="SSF57850">
    <property type="entry name" value="RING/U-box"/>
    <property type="match status" value="1"/>
</dbReference>
<keyword evidence="7" id="KW-1185">Reference proteome</keyword>
<dbReference type="Proteomes" id="UP001186944">
    <property type="component" value="Unassembled WGS sequence"/>
</dbReference>
<dbReference type="PROSITE" id="PS00518">
    <property type="entry name" value="ZF_RING_1"/>
    <property type="match status" value="1"/>
</dbReference>
<dbReference type="PANTHER" id="PTHR25462:SF300">
    <property type="entry name" value="RING-TYPE DOMAIN-CONTAINING PROTEIN"/>
    <property type="match status" value="1"/>
</dbReference>
<dbReference type="EMBL" id="VSWD01000011">
    <property type="protein sequence ID" value="KAK3088830.1"/>
    <property type="molecule type" value="Genomic_DNA"/>
</dbReference>
<dbReference type="GO" id="GO:0008270">
    <property type="term" value="F:zinc ion binding"/>
    <property type="evidence" value="ECO:0007669"/>
    <property type="project" value="UniProtKB-KW"/>
</dbReference>
<evidence type="ECO:0000256" key="2">
    <source>
        <dbReference type="ARBA" id="ARBA00022771"/>
    </source>
</evidence>
<evidence type="ECO:0000256" key="1">
    <source>
        <dbReference type="ARBA" id="ARBA00022723"/>
    </source>
</evidence>
<evidence type="ECO:0000256" key="3">
    <source>
        <dbReference type="ARBA" id="ARBA00022833"/>
    </source>
</evidence>
<comment type="caution">
    <text evidence="6">The sequence shown here is derived from an EMBL/GenBank/DDBJ whole genome shotgun (WGS) entry which is preliminary data.</text>
</comment>
<dbReference type="AlphaFoldDB" id="A0AA89BVG0"/>
<name>A0AA89BVG0_PINIB</name>
<feature type="domain" description="RING-type" evidence="5">
    <location>
        <begin position="9"/>
        <end position="49"/>
    </location>
</feature>
<proteinExistence type="predicted"/>
<dbReference type="InterPro" id="IPR047153">
    <property type="entry name" value="TRIM45/56/19-like"/>
</dbReference>
<evidence type="ECO:0000313" key="6">
    <source>
        <dbReference type="EMBL" id="KAK3088830.1"/>
    </source>
</evidence>
<dbReference type="Gene3D" id="2.120.10.30">
    <property type="entry name" value="TolB, C-terminal domain"/>
    <property type="match status" value="1"/>
</dbReference>
<dbReference type="InterPro" id="IPR001841">
    <property type="entry name" value="Znf_RING"/>
</dbReference>
<dbReference type="InterPro" id="IPR013083">
    <property type="entry name" value="Znf_RING/FYVE/PHD"/>
</dbReference>
<dbReference type="Pfam" id="PF13445">
    <property type="entry name" value="zf-RING_UBOX"/>
    <property type="match status" value="1"/>
</dbReference>
<keyword evidence="3" id="KW-0862">Zinc</keyword>
<evidence type="ECO:0000256" key="4">
    <source>
        <dbReference type="PROSITE-ProRule" id="PRU00175"/>
    </source>
</evidence>
<protein>
    <recommendedName>
        <fullName evidence="5">RING-type domain-containing protein</fullName>
    </recommendedName>
</protein>
<dbReference type="SUPFAM" id="SSF101898">
    <property type="entry name" value="NHL repeat"/>
    <property type="match status" value="1"/>
</dbReference>
<dbReference type="Gene3D" id="3.30.40.10">
    <property type="entry name" value="Zinc/RING finger domain, C3HC4 (zinc finger)"/>
    <property type="match status" value="1"/>
</dbReference>
<evidence type="ECO:0000259" key="5">
    <source>
        <dbReference type="PROSITE" id="PS50089"/>
    </source>
</evidence>
<reference evidence="6" key="1">
    <citation type="submission" date="2019-08" db="EMBL/GenBank/DDBJ databases">
        <title>The improved chromosome-level genome for the pearl oyster Pinctada fucata martensii using PacBio sequencing and Hi-C.</title>
        <authorList>
            <person name="Zheng Z."/>
        </authorList>
    </citation>
    <scope>NUCLEOTIDE SEQUENCE</scope>
    <source>
        <strain evidence="6">ZZ-2019</strain>
        <tissue evidence="6">Adductor muscle</tissue>
    </source>
</reference>
<sequence>MAAESTSACPICLDDFRNPKLLHCAHTFCRACLVGCIDADVGITCPICRITTLWRKDGLDGLPNNYFVPDTIDRRRTICQKCGSDIKVRTCITCEEVLCLNCRSMHACVWIVDKSNNTEADTASYLLSLNVTPGKFKTVFRATLLSEVVIDLHDCTSHATGISAIIPINEKEAWVVASNGSEVMRYDMLGNIKERHHLGEGIVDGALNPDGRLYVLCLSLKCVLFLENHKWHRFVGFTENVGPRKLSTLSNGKVVLIMDEECDEDDYDNENSEESTDKTKYSQTGNETLDKAFKRRSQSGAIVVLDNHGRITGKFSKEDTDFRPCDVVCCPSMDSICICDAYNGAVDIILSDGTLLGTYQGGNLMSSLGFLRFLSPRHIEPFEPEACACDSDGNFYIVDRESKLIHVISPTANLLGVVAADALTDFGIPLPIAMDKGGKLWTGNDENGIVRVFFVTQFLNDFQKPPLGV</sequence>
<accession>A0AA89BVG0</accession>
<dbReference type="InterPro" id="IPR027370">
    <property type="entry name" value="Znf-RING_euk"/>
</dbReference>
<evidence type="ECO:0000313" key="7">
    <source>
        <dbReference type="Proteomes" id="UP001186944"/>
    </source>
</evidence>
<dbReference type="PANTHER" id="PTHR25462">
    <property type="entry name" value="BONUS, ISOFORM C-RELATED"/>
    <property type="match status" value="1"/>
</dbReference>
<dbReference type="SMART" id="SM00184">
    <property type="entry name" value="RING"/>
    <property type="match status" value="1"/>
</dbReference>
<dbReference type="InterPro" id="IPR017907">
    <property type="entry name" value="Znf_RING_CS"/>
</dbReference>
<gene>
    <name evidence="6" type="ORF">FSP39_024268</name>
</gene>
<organism evidence="6 7">
    <name type="scientific">Pinctada imbricata</name>
    <name type="common">Atlantic pearl-oyster</name>
    <name type="synonym">Pinctada martensii</name>
    <dbReference type="NCBI Taxonomy" id="66713"/>
    <lineage>
        <taxon>Eukaryota</taxon>
        <taxon>Metazoa</taxon>
        <taxon>Spiralia</taxon>
        <taxon>Lophotrochozoa</taxon>
        <taxon>Mollusca</taxon>
        <taxon>Bivalvia</taxon>
        <taxon>Autobranchia</taxon>
        <taxon>Pteriomorphia</taxon>
        <taxon>Pterioida</taxon>
        <taxon>Pterioidea</taxon>
        <taxon>Pteriidae</taxon>
        <taxon>Pinctada</taxon>
    </lineage>
</organism>
<keyword evidence="2 4" id="KW-0863">Zinc-finger</keyword>